<dbReference type="Proteomes" id="UP000198706">
    <property type="component" value="Unassembled WGS sequence"/>
</dbReference>
<reference evidence="2 3" key="1">
    <citation type="submission" date="2016-10" db="EMBL/GenBank/DDBJ databases">
        <authorList>
            <person name="de Groot N.N."/>
        </authorList>
    </citation>
    <scope>NUCLEOTIDE SEQUENCE [LARGE SCALE GENOMIC DNA]</scope>
    <source>
        <strain evidence="2 3">JCM 21544</strain>
    </source>
</reference>
<gene>
    <name evidence="2" type="ORF">SAMN05216186_111163</name>
</gene>
<dbReference type="PANTHER" id="PTHR36180:SF2">
    <property type="entry name" value="BRO FAMILY PROTEIN"/>
    <property type="match status" value="1"/>
</dbReference>
<evidence type="ECO:0000259" key="1">
    <source>
        <dbReference type="PROSITE" id="PS51750"/>
    </source>
</evidence>
<dbReference type="Pfam" id="PF02498">
    <property type="entry name" value="Bro-N"/>
    <property type="match status" value="1"/>
</dbReference>
<feature type="domain" description="Bro-N" evidence="1">
    <location>
        <begin position="2"/>
        <end position="108"/>
    </location>
</feature>
<evidence type="ECO:0000313" key="3">
    <source>
        <dbReference type="Proteomes" id="UP000198706"/>
    </source>
</evidence>
<dbReference type="EMBL" id="FNFD01000011">
    <property type="protein sequence ID" value="SDK89328.1"/>
    <property type="molecule type" value="Genomic_DNA"/>
</dbReference>
<dbReference type="STRING" id="137658.SAMN05216186_111163"/>
<sequence length="166" mass="19340">MENAFSPLTLHRYDRPLRGVMIDGQPWFAAWDFARLIGHRHPERIGRMMEDDQIRSVRFALVSGETEDVEVISESGAYRALWRYNHPENRSLRRWLTLEAVPLLRDARGTGPACPKRTLLQWGTQQIGLLEWQGVLWVPFDALPRFAAPIAERRPMRRGLLGRWGR</sequence>
<keyword evidence="3" id="KW-1185">Reference proteome</keyword>
<accession>A0A1G9FLL0</accession>
<dbReference type="RefSeq" id="WP_170837206.1">
    <property type="nucleotide sequence ID" value="NZ_FNFD01000011.1"/>
</dbReference>
<dbReference type="InterPro" id="IPR003497">
    <property type="entry name" value="BRO_N_domain"/>
</dbReference>
<name>A0A1G9FLL0_9PSED</name>
<proteinExistence type="predicted"/>
<protein>
    <submittedName>
        <fullName evidence="2">Prophage antirepressor</fullName>
    </submittedName>
</protein>
<dbReference type="SMART" id="SM01040">
    <property type="entry name" value="Bro-N"/>
    <property type="match status" value="1"/>
</dbReference>
<organism evidence="2 3">
    <name type="scientific">Pseudomonas indica</name>
    <dbReference type="NCBI Taxonomy" id="137658"/>
    <lineage>
        <taxon>Bacteria</taxon>
        <taxon>Pseudomonadati</taxon>
        <taxon>Pseudomonadota</taxon>
        <taxon>Gammaproteobacteria</taxon>
        <taxon>Pseudomonadales</taxon>
        <taxon>Pseudomonadaceae</taxon>
        <taxon>Pseudomonas</taxon>
    </lineage>
</organism>
<dbReference type="PROSITE" id="PS51750">
    <property type="entry name" value="BRO_N"/>
    <property type="match status" value="1"/>
</dbReference>
<dbReference type="PANTHER" id="PTHR36180">
    <property type="entry name" value="DNA-BINDING PROTEIN-RELATED-RELATED"/>
    <property type="match status" value="1"/>
</dbReference>
<evidence type="ECO:0000313" key="2">
    <source>
        <dbReference type="EMBL" id="SDK89328.1"/>
    </source>
</evidence>
<dbReference type="AlphaFoldDB" id="A0A1G9FLL0"/>